<keyword evidence="4" id="KW-0808">Transferase</keyword>
<organism evidence="16 17">
    <name type="scientific">Rhamnella rubrinervis</name>
    <dbReference type="NCBI Taxonomy" id="2594499"/>
    <lineage>
        <taxon>Eukaryota</taxon>
        <taxon>Viridiplantae</taxon>
        <taxon>Streptophyta</taxon>
        <taxon>Embryophyta</taxon>
        <taxon>Tracheophyta</taxon>
        <taxon>Spermatophyta</taxon>
        <taxon>Magnoliopsida</taxon>
        <taxon>eudicotyledons</taxon>
        <taxon>Gunneridae</taxon>
        <taxon>Pentapetalae</taxon>
        <taxon>rosids</taxon>
        <taxon>fabids</taxon>
        <taxon>Rosales</taxon>
        <taxon>Rhamnaceae</taxon>
        <taxon>rhamnoid group</taxon>
        <taxon>Rhamneae</taxon>
        <taxon>Rhamnella</taxon>
    </lineage>
</organism>
<keyword evidence="7 12" id="KW-0863">Zinc-finger</keyword>
<dbReference type="AlphaFoldDB" id="A0A8K0E6V7"/>
<protein>
    <recommendedName>
        <fullName evidence="3">RING-type E3 ubiquitin transferase</fullName>
        <ecNumber evidence="3">2.3.2.27</ecNumber>
    </recommendedName>
</protein>
<feature type="transmembrane region" description="Helical" evidence="14">
    <location>
        <begin position="74"/>
        <end position="95"/>
    </location>
</feature>
<evidence type="ECO:0000256" key="13">
    <source>
        <dbReference type="SAM" id="MobiDB-lite"/>
    </source>
</evidence>
<accession>A0A8K0E6V7</accession>
<comment type="catalytic activity">
    <reaction evidence="1">
        <text>S-ubiquitinyl-[E2 ubiquitin-conjugating enzyme]-L-cysteine + [acceptor protein]-L-lysine = [E2 ubiquitin-conjugating enzyme]-L-cysteine + N(6)-ubiquitinyl-[acceptor protein]-L-lysine.</text>
        <dbReference type="EC" id="2.3.2.27"/>
    </reaction>
</comment>
<dbReference type="InterPro" id="IPR013083">
    <property type="entry name" value="Znf_RING/FYVE/PHD"/>
</dbReference>
<dbReference type="GO" id="GO:0006511">
    <property type="term" value="P:ubiquitin-dependent protein catabolic process"/>
    <property type="evidence" value="ECO:0007669"/>
    <property type="project" value="TreeGrafter"/>
</dbReference>
<evidence type="ECO:0000259" key="15">
    <source>
        <dbReference type="PROSITE" id="PS50089"/>
    </source>
</evidence>
<dbReference type="PROSITE" id="PS50089">
    <property type="entry name" value="ZF_RING_2"/>
    <property type="match status" value="1"/>
</dbReference>
<dbReference type="EC" id="2.3.2.27" evidence="3"/>
<evidence type="ECO:0000256" key="11">
    <source>
        <dbReference type="ARBA" id="ARBA00023136"/>
    </source>
</evidence>
<comment type="caution">
    <text evidence="16">The sequence shown here is derived from an EMBL/GenBank/DDBJ whole genome shotgun (WGS) entry which is preliminary data.</text>
</comment>
<evidence type="ECO:0000256" key="6">
    <source>
        <dbReference type="ARBA" id="ARBA00022723"/>
    </source>
</evidence>
<comment type="subcellular location">
    <subcellularLocation>
        <location evidence="2">Membrane</location>
        <topology evidence="2">Multi-pass membrane protein</topology>
    </subcellularLocation>
</comment>
<dbReference type="CDD" id="cd16467">
    <property type="entry name" value="RING-H2_RNF6-like"/>
    <property type="match status" value="1"/>
</dbReference>
<evidence type="ECO:0000256" key="2">
    <source>
        <dbReference type="ARBA" id="ARBA00004141"/>
    </source>
</evidence>
<dbReference type="EMBL" id="VOIH02000007">
    <property type="protein sequence ID" value="KAF3441286.1"/>
    <property type="molecule type" value="Genomic_DNA"/>
</dbReference>
<feature type="transmembrane region" description="Helical" evidence="14">
    <location>
        <begin position="179"/>
        <end position="197"/>
    </location>
</feature>
<feature type="compositionally biased region" description="Low complexity" evidence="13">
    <location>
        <begin position="144"/>
        <end position="153"/>
    </location>
</feature>
<feature type="transmembrane region" description="Helical" evidence="14">
    <location>
        <begin position="107"/>
        <end position="128"/>
    </location>
</feature>
<sequence length="367" mass="41065">MDASPLLGHSIADNLLRSRRLVRRTPPPLRRAARLLRRASGRRMMLRQPSVQVRENAAEELEERQRGWAYSKPIVVLDVLWNMALVGVGFVVLGLSMEENPSAPLRLWVFGYVLQCVVHIGCVVAEYWQRLELDLVESNEGWESGVDSNSGSESDGDDYATGHGEVEDDSSIAKQLESANSMFSFFWWIVGFYWVTADGQSLTNNSPQLYWLCITFLAIDVVVVVICVVVACLVGIAVCCCLPCIIAILYVVTDQEGASKEDIDRFPKFKFQTMGEYQKGNGEIQESFGGIMTECDTDSPTKRALSEEDAECCICLSAYDNGTELRELPCLHHFHCACIDKWLHINAICPLCKFNILKYNNQSVSAV</sequence>
<gene>
    <name evidence="16" type="ORF">FNV43_RR15199</name>
</gene>
<feature type="transmembrane region" description="Helical" evidence="14">
    <location>
        <begin position="209"/>
        <end position="238"/>
    </location>
</feature>
<feature type="domain" description="RING-type" evidence="15">
    <location>
        <begin position="312"/>
        <end position="353"/>
    </location>
</feature>
<dbReference type="GO" id="GO:0061630">
    <property type="term" value="F:ubiquitin protein ligase activity"/>
    <property type="evidence" value="ECO:0007669"/>
    <property type="project" value="UniProtKB-EC"/>
</dbReference>
<keyword evidence="8" id="KW-0833">Ubl conjugation pathway</keyword>
<dbReference type="PANTHER" id="PTHR45977:SF42">
    <property type="entry name" value="RING_U-BOX SUPERFAMILY PROTEIN"/>
    <property type="match status" value="1"/>
</dbReference>
<name>A0A8K0E6V7_9ROSA</name>
<dbReference type="Pfam" id="PF13639">
    <property type="entry name" value="zf-RING_2"/>
    <property type="match status" value="1"/>
</dbReference>
<dbReference type="Proteomes" id="UP000796880">
    <property type="component" value="Unassembled WGS sequence"/>
</dbReference>
<dbReference type="GO" id="GO:0008270">
    <property type="term" value="F:zinc ion binding"/>
    <property type="evidence" value="ECO:0007669"/>
    <property type="project" value="UniProtKB-KW"/>
</dbReference>
<evidence type="ECO:0000256" key="4">
    <source>
        <dbReference type="ARBA" id="ARBA00022679"/>
    </source>
</evidence>
<evidence type="ECO:0000256" key="14">
    <source>
        <dbReference type="SAM" id="Phobius"/>
    </source>
</evidence>
<evidence type="ECO:0000256" key="1">
    <source>
        <dbReference type="ARBA" id="ARBA00000900"/>
    </source>
</evidence>
<dbReference type="PANTHER" id="PTHR45977">
    <property type="entry name" value="TARGET OF ERK KINASE MPK-1"/>
    <property type="match status" value="1"/>
</dbReference>
<proteinExistence type="predicted"/>
<evidence type="ECO:0000256" key="8">
    <source>
        <dbReference type="ARBA" id="ARBA00022786"/>
    </source>
</evidence>
<keyword evidence="9" id="KW-0862">Zinc</keyword>
<keyword evidence="5 14" id="KW-0812">Transmembrane</keyword>
<dbReference type="GO" id="GO:0016020">
    <property type="term" value="C:membrane"/>
    <property type="evidence" value="ECO:0007669"/>
    <property type="project" value="UniProtKB-SubCell"/>
</dbReference>
<dbReference type="GO" id="GO:0000325">
    <property type="term" value="C:plant-type vacuole"/>
    <property type="evidence" value="ECO:0007669"/>
    <property type="project" value="TreeGrafter"/>
</dbReference>
<evidence type="ECO:0000256" key="5">
    <source>
        <dbReference type="ARBA" id="ARBA00022692"/>
    </source>
</evidence>
<evidence type="ECO:0000256" key="3">
    <source>
        <dbReference type="ARBA" id="ARBA00012483"/>
    </source>
</evidence>
<evidence type="ECO:0000313" key="17">
    <source>
        <dbReference type="Proteomes" id="UP000796880"/>
    </source>
</evidence>
<dbReference type="InterPro" id="IPR001841">
    <property type="entry name" value="Znf_RING"/>
</dbReference>
<evidence type="ECO:0000256" key="9">
    <source>
        <dbReference type="ARBA" id="ARBA00022833"/>
    </source>
</evidence>
<feature type="region of interest" description="Disordered" evidence="13">
    <location>
        <begin position="142"/>
        <end position="165"/>
    </location>
</feature>
<keyword evidence="6" id="KW-0479">Metal-binding</keyword>
<evidence type="ECO:0000313" key="16">
    <source>
        <dbReference type="EMBL" id="KAF3441286.1"/>
    </source>
</evidence>
<dbReference type="GO" id="GO:0016567">
    <property type="term" value="P:protein ubiquitination"/>
    <property type="evidence" value="ECO:0007669"/>
    <property type="project" value="TreeGrafter"/>
</dbReference>
<dbReference type="OrthoDB" id="8062037at2759"/>
<keyword evidence="17" id="KW-1185">Reference proteome</keyword>
<dbReference type="Gene3D" id="3.30.40.10">
    <property type="entry name" value="Zinc/RING finger domain, C3HC4 (zinc finger)"/>
    <property type="match status" value="1"/>
</dbReference>
<dbReference type="SMART" id="SM00184">
    <property type="entry name" value="RING"/>
    <property type="match status" value="1"/>
</dbReference>
<evidence type="ECO:0000256" key="12">
    <source>
        <dbReference type="PROSITE-ProRule" id="PRU00175"/>
    </source>
</evidence>
<keyword evidence="10 14" id="KW-1133">Transmembrane helix</keyword>
<keyword evidence="11 14" id="KW-0472">Membrane</keyword>
<evidence type="ECO:0000256" key="10">
    <source>
        <dbReference type="ARBA" id="ARBA00022989"/>
    </source>
</evidence>
<reference evidence="16" key="1">
    <citation type="submission" date="2020-03" db="EMBL/GenBank/DDBJ databases">
        <title>A high-quality chromosome-level genome assembly of a woody plant with both climbing and erect habits, Rhamnella rubrinervis.</title>
        <authorList>
            <person name="Lu Z."/>
            <person name="Yang Y."/>
            <person name="Zhu X."/>
            <person name="Sun Y."/>
        </authorList>
    </citation>
    <scope>NUCLEOTIDE SEQUENCE</scope>
    <source>
        <strain evidence="16">BYM</strain>
        <tissue evidence="16">Leaf</tissue>
    </source>
</reference>
<dbReference type="SUPFAM" id="SSF57850">
    <property type="entry name" value="RING/U-box"/>
    <property type="match status" value="1"/>
</dbReference>
<evidence type="ECO:0000256" key="7">
    <source>
        <dbReference type="ARBA" id="ARBA00022771"/>
    </source>
</evidence>